<reference evidence="1" key="1">
    <citation type="submission" date="2022-11" db="EMBL/GenBank/DDBJ databases">
        <title>Nonomuraea corallina sp. nov., a new species of the genus Nonomuraea isolated from sea side sediment in Thai sea.</title>
        <authorList>
            <person name="Ngamcharungchit C."/>
            <person name="Matsumoto A."/>
            <person name="Suriyachadkun C."/>
            <person name="Panbangred W."/>
            <person name="Inahashi Y."/>
            <person name="Intra B."/>
        </authorList>
    </citation>
    <scope>NUCLEOTIDE SEQUENCE</scope>
    <source>
        <strain evidence="1">MCN248</strain>
    </source>
</reference>
<accession>A0ABT4SHH2</accession>
<dbReference type="RefSeq" id="WP_270157546.1">
    <property type="nucleotide sequence ID" value="NZ_JAPNNL010000116.1"/>
</dbReference>
<evidence type="ECO:0000313" key="1">
    <source>
        <dbReference type="EMBL" id="MDA0636652.1"/>
    </source>
</evidence>
<protein>
    <submittedName>
        <fullName evidence="1">SRPBCC domain-containing protein</fullName>
    </submittedName>
</protein>
<dbReference type="InterPro" id="IPR023393">
    <property type="entry name" value="START-like_dom_sf"/>
</dbReference>
<proteinExistence type="predicted"/>
<sequence>MTDERFTVEVTISAPVEEVWRALRDPEQIRRWHGWHFDGLDKEIELIYAEHVTESPEEHWVEVQGGDRFELADAGEGRTLLRMTRAPLSGDTEWDAYYDDVNEGWVTFVHQLKFALERHPGADRRTVFLSGPGATPPLTAAGLDALAGLAPGAPYEHAAPTGEPLAGTVWYRTDRQLGLTVDGWGDGLLVLTHTPPVAVHPEGGAMMVLTTYGQSDEEFAALEARWNAWWSQAVPAA</sequence>
<comment type="caution">
    <text evidence="1">The sequence shown here is derived from an EMBL/GenBank/DDBJ whole genome shotgun (WGS) entry which is preliminary data.</text>
</comment>
<organism evidence="1 2">
    <name type="scientific">Nonomuraea corallina</name>
    <dbReference type="NCBI Taxonomy" id="2989783"/>
    <lineage>
        <taxon>Bacteria</taxon>
        <taxon>Bacillati</taxon>
        <taxon>Actinomycetota</taxon>
        <taxon>Actinomycetes</taxon>
        <taxon>Streptosporangiales</taxon>
        <taxon>Streptosporangiaceae</taxon>
        <taxon>Nonomuraea</taxon>
    </lineage>
</organism>
<dbReference type="Gene3D" id="3.30.530.20">
    <property type="match status" value="1"/>
</dbReference>
<dbReference type="Pfam" id="PF10604">
    <property type="entry name" value="Polyketide_cyc2"/>
    <property type="match status" value="1"/>
</dbReference>
<dbReference type="Proteomes" id="UP001144036">
    <property type="component" value="Unassembled WGS sequence"/>
</dbReference>
<dbReference type="CDD" id="cd07814">
    <property type="entry name" value="SRPBCC_CalC_Aha1-like"/>
    <property type="match status" value="1"/>
</dbReference>
<evidence type="ECO:0000313" key="2">
    <source>
        <dbReference type="Proteomes" id="UP001144036"/>
    </source>
</evidence>
<dbReference type="InterPro" id="IPR019587">
    <property type="entry name" value="Polyketide_cyclase/dehydratase"/>
</dbReference>
<dbReference type="SUPFAM" id="SSF55961">
    <property type="entry name" value="Bet v1-like"/>
    <property type="match status" value="1"/>
</dbReference>
<keyword evidence="2" id="KW-1185">Reference proteome</keyword>
<dbReference type="EMBL" id="JAPNNL010000116">
    <property type="protein sequence ID" value="MDA0636652.1"/>
    <property type="molecule type" value="Genomic_DNA"/>
</dbReference>
<name>A0ABT4SHH2_9ACTN</name>
<gene>
    <name evidence="1" type="ORF">OUY22_24840</name>
</gene>